<keyword evidence="1" id="KW-1133">Transmembrane helix</keyword>
<accession>A0A2R6BLD4</accession>
<organism evidence="2 3">
    <name type="scientific">Candidatus Marsarchaeota G2 archaeon ECH_B_SAG-F08</name>
    <dbReference type="NCBI Taxonomy" id="1978165"/>
    <lineage>
        <taxon>Archaea</taxon>
        <taxon>Candidatus Marsarchaeota</taxon>
        <taxon>Candidatus Marsarchaeota group 2</taxon>
    </lineage>
</organism>
<feature type="transmembrane region" description="Helical" evidence="1">
    <location>
        <begin position="37"/>
        <end position="58"/>
    </location>
</feature>
<evidence type="ECO:0000313" key="3">
    <source>
        <dbReference type="Proteomes" id="UP000240381"/>
    </source>
</evidence>
<gene>
    <name evidence="2" type="ORF">B9Q11_00830</name>
</gene>
<dbReference type="AlphaFoldDB" id="A0A2R6BLD4"/>
<keyword evidence="1" id="KW-0472">Membrane</keyword>
<evidence type="ECO:0000313" key="2">
    <source>
        <dbReference type="EMBL" id="PSN99451.1"/>
    </source>
</evidence>
<comment type="caution">
    <text evidence="2">The sequence shown here is derived from an EMBL/GenBank/DDBJ whole genome shotgun (WGS) entry which is preliminary data.</text>
</comment>
<name>A0A2R6BLD4_9ARCH</name>
<protein>
    <submittedName>
        <fullName evidence="2">Uncharacterized protein</fullName>
    </submittedName>
</protein>
<evidence type="ECO:0000256" key="1">
    <source>
        <dbReference type="SAM" id="Phobius"/>
    </source>
</evidence>
<dbReference type="EMBL" id="NEXM01000015">
    <property type="protein sequence ID" value="PSN99451.1"/>
    <property type="molecule type" value="Genomic_DNA"/>
</dbReference>
<dbReference type="Proteomes" id="UP000240381">
    <property type="component" value="Unassembled WGS sequence"/>
</dbReference>
<proteinExistence type="predicted"/>
<reference evidence="2 3" key="1">
    <citation type="submission" date="2017-04" db="EMBL/GenBank/DDBJ databases">
        <title>Novel microbial lineages endemic to geothermal iron-oxide mats fill important gaps in the evolutionary history of Archaea.</title>
        <authorList>
            <person name="Jay Z.J."/>
            <person name="Beam J.P."/>
            <person name="Dlakic M."/>
            <person name="Rusch D.B."/>
            <person name="Kozubal M.A."/>
            <person name="Inskeep W.P."/>
        </authorList>
    </citation>
    <scope>NUCLEOTIDE SEQUENCE [LARGE SCALE GENOMIC DNA]</scope>
    <source>
        <strain evidence="2">ECH_B_SAG-F08</strain>
    </source>
</reference>
<sequence>MSSTTPSLESHVQSILQNALNQTVSFVNWFLYSILKALLQILQPVALMVLLIGTILWATGLERRTGKRLVIGALIIWFISLIF</sequence>
<feature type="transmembrane region" description="Helical" evidence="1">
    <location>
        <begin position="65"/>
        <end position="82"/>
    </location>
</feature>
<keyword evidence="1" id="KW-0812">Transmembrane</keyword>